<keyword evidence="1" id="KW-0472">Membrane</keyword>
<feature type="transmembrane region" description="Helical" evidence="1">
    <location>
        <begin position="55"/>
        <end position="74"/>
    </location>
</feature>
<reference evidence="2 3" key="1">
    <citation type="submission" date="2018-11" db="EMBL/GenBank/DDBJ databases">
        <title>Genome sequences of Natronomonas sp. CBA1133.</title>
        <authorList>
            <person name="Roh S.W."/>
            <person name="Cha I.-T."/>
        </authorList>
    </citation>
    <scope>NUCLEOTIDE SEQUENCE [LARGE SCALE GENOMIC DNA]</scope>
    <source>
        <strain evidence="2 3">CBA1133</strain>
    </source>
</reference>
<dbReference type="RefSeq" id="WP_075936146.1">
    <property type="nucleotide sequence ID" value="NZ_BDJH01000002.1"/>
</dbReference>
<evidence type="ECO:0000313" key="2">
    <source>
        <dbReference type="EMBL" id="RNJ26251.1"/>
    </source>
</evidence>
<keyword evidence="3" id="KW-1185">Reference proteome</keyword>
<dbReference type="Proteomes" id="UP000270581">
    <property type="component" value="Unassembled WGS sequence"/>
</dbReference>
<evidence type="ECO:0000256" key="1">
    <source>
        <dbReference type="SAM" id="Phobius"/>
    </source>
</evidence>
<protein>
    <submittedName>
        <fullName evidence="2">Uncharacterized protein</fullName>
    </submittedName>
</protein>
<feature type="transmembrane region" description="Helical" evidence="1">
    <location>
        <begin position="80"/>
        <end position="98"/>
    </location>
</feature>
<dbReference type="EMBL" id="RJJC01000001">
    <property type="protein sequence ID" value="RNJ26251.1"/>
    <property type="molecule type" value="Genomic_DNA"/>
</dbReference>
<keyword evidence="1" id="KW-0812">Transmembrane</keyword>
<name>A0AAJ4R7U8_9EURY</name>
<gene>
    <name evidence="2" type="ORF">Nmn1133_05885</name>
</gene>
<keyword evidence="1" id="KW-1133">Transmembrane helix</keyword>
<comment type="caution">
    <text evidence="2">The sequence shown here is derived from an EMBL/GenBank/DDBJ whole genome shotgun (WGS) entry which is preliminary data.</text>
</comment>
<evidence type="ECO:0000313" key="3">
    <source>
        <dbReference type="Proteomes" id="UP000270581"/>
    </source>
</evidence>
<accession>A0AAJ4R7U8</accession>
<feature type="transmembrane region" description="Helical" evidence="1">
    <location>
        <begin position="32"/>
        <end position="50"/>
    </location>
</feature>
<organism evidence="2 3">
    <name type="scientific">Halosegnis longus</name>
    <dbReference type="NCBI Taxonomy" id="2216012"/>
    <lineage>
        <taxon>Archaea</taxon>
        <taxon>Methanobacteriati</taxon>
        <taxon>Methanobacteriota</taxon>
        <taxon>Stenosarchaea group</taxon>
        <taxon>Halobacteria</taxon>
        <taxon>Halobacteriales</taxon>
        <taxon>Natronomonadaceae</taxon>
        <taxon>Halosegnis</taxon>
    </lineage>
</organism>
<sequence length="101" mass="9852">MDRGRLLAGVSVVAVLATGVVATVSRGSAVGIVTHAAATLLAAVAPVLALARKQWLVLGGLLAIAIITGVAWTVGSLGGAAHLVAGFAWCVATAVLVLETG</sequence>
<dbReference type="AlphaFoldDB" id="A0AAJ4R7U8"/>
<proteinExistence type="predicted"/>